<evidence type="ECO:0000259" key="2">
    <source>
        <dbReference type="Pfam" id="PF26514"/>
    </source>
</evidence>
<sequence precursor="true">MTPQILQWPALIVGLVLLMLIPTASMAVVILDDNQTHLTTPISDDVFATGGTIVIDAPVDSLVVAGGMIQVNAPVKGDLIAAGGKVSINANVGGKVIAAGGSVVMNGSVGTNLIAAGGKVNVMNATTVSRDALLSGGSVTNAGNINGTLRVGSSNFQNTGTAGSMVIDSPQDHKEANQTGDRSKDHGNWSWISAVLALLMALGFLIIGLVLIVLFPGAATAVGGSVLNHPVRTLIFGIGGLIGGGIICLLLLISIVGIPLALLVALLIMATTTLSGLVTSLALGKFLGDVLKMTASPLILFIIGFVLLNLLQLIPILGGIIWLIALLLGTGAIFSAAFELIQNRDVPA</sequence>
<dbReference type="KEGG" id="mpl:Mpal_1256"/>
<evidence type="ECO:0000256" key="1">
    <source>
        <dbReference type="SAM" id="Phobius"/>
    </source>
</evidence>
<dbReference type="AlphaFoldDB" id="B8GHI6"/>
<organism evidence="3 4">
    <name type="scientific">Methanosphaerula palustris (strain ATCC BAA-1556 / DSM 19958 / E1-9c)</name>
    <dbReference type="NCBI Taxonomy" id="521011"/>
    <lineage>
        <taxon>Archaea</taxon>
        <taxon>Methanobacteriati</taxon>
        <taxon>Methanobacteriota</taxon>
        <taxon>Stenosarchaea group</taxon>
        <taxon>Methanomicrobia</taxon>
        <taxon>Methanomicrobiales</taxon>
        <taxon>Methanoregulaceae</taxon>
        <taxon>Methanosphaerula</taxon>
    </lineage>
</organism>
<gene>
    <name evidence="3" type="ordered locus">Mpal_1256</name>
</gene>
<feature type="domain" description="DUF8173" evidence="2">
    <location>
        <begin position="196"/>
        <end position="335"/>
    </location>
</feature>
<dbReference type="Pfam" id="PF26514">
    <property type="entry name" value="DUF8173"/>
    <property type="match status" value="1"/>
</dbReference>
<reference evidence="3 4" key="1">
    <citation type="journal article" date="2015" name="Genome Announc.">
        <title>Complete Genome Sequence of Methanosphaerula palustris E1-9CT, a Hydrogenotrophic Methanogen Isolated from a Minerotrophic Fen Peatland.</title>
        <authorList>
            <person name="Cadillo-Quiroz H."/>
            <person name="Browne P."/>
            <person name="Kyrpides N."/>
            <person name="Woyke T."/>
            <person name="Goodwin L."/>
            <person name="Detter C."/>
            <person name="Yavitt J.B."/>
            <person name="Zinder S.H."/>
        </authorList>
    </citation>
    <scope>NUCLEOTIDE SEQUENCE [LARGE SCALE GENOMIC DNA]</scope>
    <source>
        <strain evidence="4">ATCC BAA-1556 / DSM 19958 / E1-9c</strain>
    </source>
</reference>
<evidence type="ECO:0000313" key="4">
    <source>
        <dbReference type="Proteomes" id="UP000002457"/>
    </source>
</evidence>
<dbReference type="HOGENOM" id="CLU_851559_0_0_2"/>
<evidence type="ECO:0000313" key="3">
    <source>
        <dbReference type="EMBL" id="ACL16591.1"/>
    </source>
</evidence>
<protein>
    <recommendedName>
        <fullName evidence="2">DUF8173 domain-containing protein</fullName>
    </recommendedName>
</protein>
<feature type="transmembrane region" description="Helical" evidence="1">
    <location>
        <begin position="295"/>
        <end position="314"/>
    </location>
</feature>
<feature type="transmembrane region" description="Helical" evidence="1">
    <location>
        <begin position="320"/>
        <end position="341"/>
    </location>
</feature>
<dbReference type="InterPro" id="IPR058486">
    <property type="entry name" value="DUF8173"/>
</dbReference>
<feature type="transmembrane region" description="Helical" evidence="1">
    <location>
        <begin position="234"/>
        <end position="256"/>
    </location>
</feature>
<feature type="transmembrane region" description="Helical" evidence="1">
    <location>
        <begin position="189"/>
        <end position="222"/>
    </location>
</feature>
<dbReference type="GeneID" id="7271534"/>
<keyword evidence="4" id="KW-1185">Reference proteome</keyword>
<dbReference type="Proteomes" id="UP000002457">
    <property type="component" value="Chromosome"/>
</dbReference>
<dbReference type="OrthoDB" id="12048at2157"/>
<dbReference type="EMBL" id="CP001338">
    <property type="protein sequence ID" value="ACL16591.1"/>
    <property type="molecule type" value="Genomic_DNA"/>
</dbReference>
<keyword evidence="1" id="KW-0812">Transmembrane</keyword>
<dbReference type="STRING" id="521011.Mpal_1256"/>
<feature type="transmembrane region" description="Helical" evidence="1">
    <location>
        <begin position="262"/>
        <end position="283"/>
    </location>
</feature>
<dbReference type="RefSeq" id="WP_012617910.1">
    <property type="nucleotide sequence ID" value="NC_011832.1"/>
</dbReference>
<proteinExistence type="predicted"/>
<keyword evidence="1" id="KW-1133">Transmembrane helix</keyword>
<dbReference type="eggNOG" id="arCOG04555">
    <property type="taxonomic scope" value="Archaea"/>
</dbReference>
<accession>B8GHI6</accession>
<keyword evidence="1" id="KW-0472">Membrane</keyword>
<name>B8GHI6_METPE</name>